<feature type="transmembrane region" description="Helical" evidence="1">
    <location>
        <begin position="21"/>
        <end position="38"/>
    </location>
</feature>
<sequence>MTRARPNRLPIQQRGSTLIEVLVALLVLGVGLGGLAVSQTQALTSARATHFHLQAALLTEEVAELARAYAPGAVPIEQREAWRKRVAARLPDPSIELSLPVGFEPGQVTLSWSDQQVHRPFHP</sequence>
<name>A0A540VVA8_9GAMM</name>
<accession>A0A540VVA8</accession>
<reference evidence="2 3" key="1">
    <citation type="submission" date="2019-06" db="EMBL/GenBank/DDBJ databases">
        <title>Metagenome assembled Genome of Spiribacter salinus SL48-SHIP from the microbial mat of Salt Lake 48 (Novosibirsk region, Russia).</title>
        <authorList>
            <person name="Shipova A."/>
            <person name="Rozanov A.S."/>
            <person name="Bryanskaya A.V."/>
            <person name="Peltek S.E."/>
        </authorList>
    </citation>
    <scope>NUCLEOTIDE SEQUENCE [LARGE SCALE GENOMIC DNA]</scope>
    <source>
        <strain evidence="2">SL48-SHIP-2</strain>
    </source>
</reference>
<dbReference type="NCBIfam" id="TIGR02532">
    <property type="entry name" value="IV_pilin_GFxxxE"/>
    <property type="match status" value="1"/>
</dbReference>
<dbReference type="AlphaFoldDB" id="A0A540VVA8"/>
<keyword evidence="1" id="KW-1133">Transmembrane helix</keyword>
<dbReference type="STRING" id="1260251.SPISAL_06210"/>
<evidence type="ECO:0000313" key="2">
    <source>
        <dbReference type="EMBL" id="TQF00691.1"/>
    </source>
</evidence>
<protein>
    <submittedName>
        <fullName evidence="2">Prepilin-type N-terminal cleavage/methylation domain-containing protein</fullName>
    </submittedName>
</protein>
<dbReference type="Pfam" id="PF07963">
    <property type="entry name" value="N_methyl"/>
    <property type="match status" value="1"/>
</dbReference>
<dbReference type="InterPro" id="IPR012902">
    <property type="entry name" value="N_methyl_site"/>
</dbReference>
<organism evidence="2 3">
    <name type="scientific">Spiribacter salinus</name>
    <dbReference type="NCBI Taxonomy" id="1335746"/>
    <lineage>
        <taxon>Bacteria</taxon>
        <taxon>Pseudomonadati</taxon>
        <taxon>Pseudomonadota</taxon>
        <taxon>Gammaproteobacteria</taxon>
        <taxon>Chromatiales</taxon>
        <taxon>Ectothiorhodospiraceae</taxon>
        <taxon>Spiribacter</taxon>
    </lineage>
</organism>
<comment type="caution">
    <text evidence="2">The sequence shown here is derived from an EMBL/GenBank/DDBJ whole genome shotgun (WGS) entry which is preliminary data.</text>
</comment>
<gene>
    <name evidence="2" type="ORF">FKY71_01880</name>
</gene>
<proteinExistence type="predicted"/>
<dbReference type="EMBL" id="VIFK01000006">
    <property type="protein sequence ID" value="TQF00691.1"/>
    <property type="molecule type" value="Genomic_DNA"/>
</dbReference>
<evidence type="ECO:0000313" key="3">
    <source>
        <dbReference type="Proteomes" id="UP000315400"/>
    </source>
</evidence>
<keyword evidence="1" id="KW-0472">Membrane</keyword>
<evidence type="ECO:0000256" key="1">
    <source>
        <dbReference type="SAM" id="Phobius"/>
    </source>
</evidence>
<keyword evidence="1" id="KW-0812">Transmembrane</keyword>
<dbReference type="Proteomes" id="UP000315400">
    <property type="component" value="Unassembled WGS sequence"/>
</dbReference>